<dbReference type="PROSITE" id="PS50015">
    <property type="entry name" value="SAP_B"/>
    <property type="match status" value="1"/>
</dbReference>
<sequence>MSLCSKRSKSCVILSTIKVPKLWHIVKENKQSVKIEDDAGILKTVFKLKEFSEVEKAIKLKFGEYFLTDVKNDEKCCFIRVDHISETLRRKWNDHFNSLFRLTAPSCLKIDVSAFSKRTAKFENVNEIHLTGYGTLESEQLDSFLNQYSNLDFLKIEPSVNGDLINTSKILEVENIHLEHAEEFGMNLLKQFGGRNISLVDVFLVETELNEIIRKWIKGEAFQNLEAVEAMDFCFEGDLRADVILDQVPIVQFDSTKRPLIFPYNTKLTTIMNWQFSFLFLTMFLFVHSSQLTLKTEPTDPSLSPVCTNCLDGVIAIKNTIAKIANFARITIGTTVDKVCNHLVPEFDFLEAICHIIDQNVEDKVYRFLMAIHDKINENVICHMLSFCPK</sequence>
<dbReference type="PANTHER" id="PTHR21503">
    <property type="entry name" value="F-BOX-CONTAINING HYPOTHETICAL PROTEIN C.ELEGANS"/>
    <property type="match status" value="1"/>
</dbReference>
<evidence type="ECO:0000259" key="2">
    <source>
        <dbReference type="PROSITE" id="PS50015"/>
    </source>
</evidence>
<keyword evidence="1" id="KW-1015">Disulfide bond</keyword>
<dbReference type="SUPFAM" id="SSF47862">
    <property type="entry name" value="Saposin"/>
    <property type="match status" value="1"/>
</dbReference>
<evidence type="ECO:0000313" key="3">
    <source>
        <dbReference type="EMBL" id="KAF1766292.1"/>
    </source>
</evidence>
<evidence type="ECO:0000313" key="4">
    <source>
        <dbReference type="Proteomes" id="UP000483820"/>
    </source>
</evidence>
<organism evidence="3 4">
    <name type="scientific">Caenorhabditis remanei</name>
    <name type="common">Caenorhabditis vulgaris</name>
    <dbReference type="NCBI Taxonomy" id="31234"/>
    <lineage>
        <taxon>Eukaryota</taxon>
        <taxon>Metazoa</taxon>
        <taxon>Ecdysozoa</taxon>
        <taxon>Nematoda</taxon>
        <taxon>Chromadorea</taxon>
        <taxon>Rhabditida</taxon>
        <taxon>Rhabditina</taxon>
        <taxon>Rhabditomorpha</taxon>
        <taxon>Rhabditoidea</taxon>
        <taxon>Rhabditidae</taxon>
        <taxon>Peloderinae</taxon>
        <taxon>Caenorhabditis</taxon>
    </lineage>
</organism>
<name>A0A6A5HK71_CAERE</name>
<gene>
    <name evidence="3" type="ORF">GCK72_006248</name>
</gene>
<dbReference type="InterPro" id="IPR011001">
    <property type="entry name" value="Saposin-like"/>
</dbReference>
<proteinExistence type="predicted"/>
<reference evidence="3 4" key="1">
    <citation type="submission" date="2019-12" db="EMBL/GenBank/DDBJ databases">
        <title>Chromosome-level assembly of the Caenorhabditis remanei genome.</title>
        <authorList>
            <person name="Teterina A.A."/>
            <person name="Willis J.H."/>
            <person name="Phillips P.C."/>
        </authorList>
    </citation>
    <scope>NUCLEOTIDE SEQUENCE [LARGE SCALE GENOMIC DNA]</scope>
    <source>
        <strain evidence="3 4">PX506</strain>
        <tissue evidence="3">Whole organism</tissue>
    </source>
</reference>
<dbReference type="InterPro" id="IPR008139">
    <property type="entry name" value="SaposinB_dom"/>
</dbReference>
<comment type="caution">
    <text evidence="3">The sequence shown here is derived from an EMBL/GenBank/DDBJ whole genome shotgun (WGS) entry which is preliminary data.</text>
</comment>
<dbReference type="Proteomes" id="UP000483820">
    <property type="component" value="Chromosome II"/>
</dbReference>
<feature type="domain" description="Saposin B-type" evidence="2">
    <location>
        <begin position="303"/>
        <end position="390"/>
    </location>
</feature>
<dbReference type="PANTHER" id="PTHR21503:SF8">
    <property type="entry name" value="F-BOX ASSOCIATED DOMAIN-CONTAINING PROTEIN-RELATED"/>
    <property type="match status" value="1"/>
</dbReference>
<accession>A0A6A5HK71</accession>
<dbReference type="GeneID" id="9815224"/>
<dbReference type="CTD" id="9815224"/>
<dbReference type="KEGG" id="crq:GCK72_006248"/>
<dbReference type="AlphaFoldDB" id="A0A6A5HK71"/>
<dbReference type="EMBL" id="WUAV01000002">
    <property type="protein sequence ID" value="KAF1766292.1"/>
    <property type="molecule type" value="Genomic_DNA"/>
</dbReference>
<dbReference type="RefSeq" id="XP_003113712.2">
    <property type="nucleotide sequence ID" value="XM_003113664.2"/>
</dbReference>
<evidence type="ECO:0000256" key="1">
    <source>
        <dbReference type="ARBA" id="ARBA00023157"/>
    </source>
</evidence>
<dbReference type="Gene3D" id="1.10.225.10">
    <property type="entry name" value="Saposin-like"/>
    <property type="match status" value="1"/>
</dbReference>
<protein>
    <recommendedName>
        <fullName evidence="2">Saposin B-type domain-containing protein</fullName>
    </recommendedName>
</protein>